<dbReference type="EMBL" id="JAUSWJ010000001">
    <property type="protein sequence ID" value="MDQ0518410.1"/>
    <property type="molecule type" value="Genomic_DNA"/>
</dbReference>
<dbReference type="Proteomes" id="UP001223743">
    <property type="component" value="Unassembled WGS sequence"/>
</dbReference>
<dbReference type="RefSeq" id="WP_266283942.1">
    <property type="nucleotide sequence ID" value="NZ_JAPKNF010000004.1"/>
</dbReference>
<sequence length="484" mass="52866">MSASSRPASSRLATLEDAIARDLERIEASPRAWLPRRSGPDGAPLHNVVIVGAGLSGLSIGFGLKRQGVGDVVLIDRSDEGREGPWISCARMDTLRSPKHLSGPDLGVPSLTYRSWYEAAHGEAAWEAVGKIDRADWMDYLVWYRRMAALDVRNRTTLTAIRPLEDYLVLDIETPAGASRLYARKLVLATGIEGAGGLAVPPFVAGLPRESWTHSGEAVAAERLAGLDVGIVGAASSAFDWAVAALRNGARSATLFARASELPKTEVLAWSNFPGFLGHFADLDATRRWRFMRRFFELKVPPTQEMYRAAHAFPNFRAELGCPPQSARMVDGRVEIETPRGVFAFDHLLLGTGYEIDLAKRPELAPFAGEIALWQDRFTPPAGEEDAALGLYPYLGRDFEFTEKHPGTAPWIGNIHIFNNGAVPSLGPICNGITGLKYGVPRMVAALTRGLFLADADRHYADLMAYDEQHFHAEDTGRPAPVEV</sequence>
<dbReference type="SUPFAM" id="SSF51905">
    <property type="entry name" value="FAD/NAD(P)-binding domain"/>
    <property type="match status" value="1"/>
</dbReference>
<evidence type="ECO:0000256" key="1">
    <source>
        <dbReference type="ARBA" id="ARBA00023002"/>
    </source>
</evidence>
<reference evidence="2 3" key="1">
    <citation type="submission" date="2023-07" db="EMBL/GenBank/DDBJ databases">
        <title>Genomic Encyclopedia of Type Strains, Phase IV (KMG-IV): sequencing the most valuable type-strain genomes for metagenomic binning, comparative biology and taxonomic classification.</title>
        <authorList>
            <person name="Goeker M."/>
        </authorList>
    </citation>
    <scope>NUCLEOTIDE SEQUENCE [LARGE SCALE GENOMIC DNA]</scope>
    <source>
        <strain evidence="2 3">B1-1</strain>
    </source>
</reference>
<evidence type="ECO:0000313" key="3">
    <source>
        <dbReference type="Proteomes" id="UP001223743"/>
    </source>
</evidence>
<name>A0ABU0MBS1_9HYPH</name>
<organism evidence="2 3">
    <name type="scientific">Kaistia geumhonensis</name>
    <dbReference type="NCBI Taxonomy" id="410839"/>
    <lineage>
        <taxon>Bacteria</taxon>
        <taxon>Pseudomonadati</taxon>
        <taxon>Pseudomonadota</taxon>
        <taxon>Alphaproteobacteria</taxon>
        <taxon>Hyphomicrobiales</taxon>
        <taxon>Kaistiaceae</taxon>
        <taxon>Kaistia</taxon>
    </lineage>
</organism>
<keyword evidence="3" id="KW-1185">Reference proteome</keyword>
<dbReference type="Gene3D" id="3.50.50.60">
    <property type="entry name" value="FAD/NAD(P)-binding domain"/>
    <property type="match status" value="1"/>
</dbReference>
<keyword evidence="1" id="KW-0560">Oxidoreductase</keyword>
<dbReference type="InterPro" id="IPR036188">
    <property type="entry name" value="FAD/NAD-bd_sf"/>
</dbReference>
<proteinExistence type="predicted"/>
<comment type="caution">
    <text evidence="2">The sequence shown here is derived from an EMBL/GenBank/DDBJ whole genome shotgun (WGS) entry which is preliminary data.</text>
</comment>
<accession>A0ABU0MBS1</accession>
<dbReference type="PANTHER" id="PTHR43539">
    <property type="entry name" value="FLAVIN-BINDING MONOOXYGENASE-LIKE PROTEIN (AFU_ORTHOLOGUE AFUA_4G09220)"/>
    <property type="match status" value="1"/>
</dbReference>
<evidence type="ECO:0000313" key="2">
    <source>
        <dbReference type="EMBL" id="MDQ0518410.1"/>
    </source>
</evidence>
<gene>
    <name evidence="2" type="ORF">QO015_004023</name>
</gene>
<protein>
    <submittedName>
        <fullName evidence="2">Cation diffusion facilitator CzcD-associated flavoprotein CzcO</fullName>
    </submittedName>
</protein>
<dbReference type="Pfam" id="PF13738">
    <property type="entry name" value="Pyr_redox_3"/>
    <property type="match status" value="1"/>
</dbReference>
<dbReference type="InterPro" id="IPR050982">
    <property type="entry name" value="Auxin_biosynth/cation_transpt"/>
</dbReference>
<dbReference type="PANTHER" id="PTHR43539:SF91">
    <property type="entry name" value="FAD-DEPENDENT URATE HYDROXYLASE"/>
    <property type="match status" value="1"/>
</dbReference>